<gene>
    <name evidence="1" type="ORF">ANN_14355</name>
</gene>
<dbReference type="Gene3D" id="3.30.420.10">
    <property type="entry name" value="Ribonuclease H-like superfamily/Ribonuclease H"/>
    <property type="match status" value="1"/>
</dbReference>
<accession>A0ABQ8SXI0</accession>
<dbReference type="Proteomes" id="UP001148838">
    <property type="component" value="Unassembled WGS sequence"/>
</dbReference>
<dbReference type="EMBL" id="JAJSOF020000019">
    <property type="protein sequence ID" value="KAJ4438410.1"/>
    <property type="molecule type" value="Genomic_DNA"/>
</dbReference>
<protein>
    <submittedName>
        <fullName evidence="1">Uncharacterized protein</fullName>
    </submittedName>
</protein>
<name>A0ABQ8SXI0_PERAM</name>
<organism evidence="1 2">
    <name type="scientific">Periplaneta americana</name>
    <name type="common">American cockroach</name>
    <name type="synonym">Blatta americana</name>
    <dbReference type="NCBI Taxonomy" id="6978"/>
    <lineage>
        <taxon>Eukaryota</taxon>
        <taxon>Metazoa</taxon>
        <taxon>Ecdysozoa</taxon>
        <taxon>Arthropoda</taxon>
        <taxon>Hexapoda</taxon>
        <taxon>Insecta</taxon>
        <taxon>Pterygota</taxon>
        <taxon>Neoptera</taxon>
        <taxon>Polyneoptera</taxon>
        <taxon>Dictyoptera</taxon>
        <taxon>Blattodea</taxon>
        <taxon>Blattoidea</taxon>
        <taxon>Blattidae</taxon>
        <taxon>Blattinae</taxon>
        <taxon>Periplaneta</taxon>
    </lineage>
</organism>
<sequence>MASKIHRPQRLRLLPLGYLKSRVYQDRPRTIQDLKRNIRTEVAAISPNVFQRVMRSLPLRLQECADNDGHHLRNTIFKKFTLGKARGAASFLQRKDWENSSSFTGYFISKDVEKVFTESHSICFITLEPQPSCRDENLNLYAEIFSNRSTASATKKESPAPVHTVRTPRNIDRVSQAIVMNPCRSTRKHKAHKSQIPVNENKLNDVKSLMKFLHNDSVNYIQSLVGTSNNVNMDGDYDHEQSNAVPNNCPEYPAPAASLDLLGNVVDAVNCAEHYGKIMEVTDALDNTDSSAVAAVKSLPSEQLLKDILFIDSNLKSCPKASC</sequence>
<comment type="caution">
    <text evidence="1">The sequence shown here is derived from an EMBL/GenBank/DDBJ whole genome shotgun (WGS) entry which is preliminary data.</text>
</comment>
<dbReference type="InterPro" id="IPR036397">
    <property type="entry name" value="RNaseH_sf"/>
</dbReference>
<keyword evidence="2" id="KW-1185">Reference proteome</keyword>
<proteinExistence type="predicted"/>
<evidence type="ECO:0000313" key="2">
    <source>
        <dbReference type="Proteomes" id="UP001148838"/>
    </source>
</evidence>
<evidence type="ECO:0000313" key="1">
    <source>
        <dbReference type="EMBL" id="KAJ4438410.1"/>
    </source>
</evidence>
<reference evidence="1 2" key="1">
    <citation type="journal article" date="2022" name="Allergy">
        <title>Genome assembly and annotation of Periplaneta americana reveal a comprehensive cockroach allergen profile.</title>
        <authorList>
            <person name="Wang L."/>
            <person name="Xiong Q."/>
            <person name="Saelim N."/>
            <person name="Wang L."/>
            <person name="Nong W."/>
            <person name="Wan A.T."/>
            <person name="Shi M."/>
            <person name="Liu X."/>
            <person name="Cao Q."/>
            <person name="Hui J.H.L."/>
            <person name="Sookrung N."/>
            <person name="Leung T.F."/>
            <person name="Tungtrongchitr A."/>
            <person name="Tsui S.K.W."/>
        </authorList>
    </citation>
    <scope>NUCLEOTIDE SEQUENCE [LARGE SCALE GENOMIC DNA]</scope>
    <source>
        <strain evidence="1">PWHHKU_190912</strain>
    </source>
</reference>